<sequence length="196" mass="22347">DKIFRDRTKTPISGAHGSLSPLIALDKHLVHNRRNRDYTNNPKLSVSCWSYLAFISSSSPIMPSGCSRTPSCSNSECSMDNRNGLEHEFSTVLPTTKSRCDPMERPPIVIDVERLERKCEESKAKQLSFTNFPPKVHSPIHTPPRYDIEENLPVKMPLSRRILLFLRHLTIFLLLILLVACIVYLTHQVMIKKSHG</sequence>
<keyword evidence="1" id="KW-0472">Membrane</keyword>
<evidence type="ECO:0000313" key="2">
    <source>
        <dbReference type="EMBL" id="GMR43543.1"/>
    </source>
</evidence>
<proteinExistence type="predicted"/>
<dbReference type="Proteomes" id="UP001328107">
    <property type="component" value="Unassembled WGS sequence"/>
</dbReference>
<reference evidence="2" key="2">
    <citation type="submission" date="2023-06" db="EMBL/GenBank/DDBJ databases">
        <title>Genome assembly of Pristionchus species.</title>
        <authorList>
            <person name="Yoshida K."/>
            <person name="Sommer R.J."/>
        </authorList>
    </citation>
    <scope>NUCLEOTIDE SEQUENCE</scope>
    <source>
        <strain evidence="2">RS5460</strain>
    </source>
</reference>
<dbReference type="AlphaFoldDB" id="A0AAN4ZRN8"/>
<organism evidence="2 4">
    <name type="scientific">Pristionchus mayeri</name>
    <dbReference type="NCBI Taxonomy" id="1317129"/>
    <lineage>
        <taxon>Eukaryota</taxon>
        <taxon>Metazoa</taxon>
        <taxon>Ecdysozoa</taxon>
        <taxon>Nematoda</taxon>
        <taxon>Chromadorea</taxon>
        <taxon>Rhabditida</taxon>
        <taxon>Rhabditina</taxon>
        <taxon>Diplogasteromorpha</taxon>
        <taxon>Diplogasteroidea</taxon>
        <taxon>Neodiplogasteridae</taxon>
        <taxon>Pristionchus</taxon>
    </lineage>
</organism>
<keyword evidence="1" id="KW-1133">Transmembrane helix</keyword>
<evidence type="ECO:0000313" key="4">
    <source>
        <dbReference type="Proteomes" id="UP001328107"/>
    </source>
</evidence>
<dbReference type="EMBL" id="BTRK01000003">
    <property type="protein sequence ID" value="GMR43544.1"/>
    <property type="molecule type" value="Genomic_DNA"/>
</dbReference>
<keyword evidence="1" id="KW-0812">Transmembrane</keyword>
<feature type="transmembrane region" description="Helical" evidence="1">
    <location>
        <begin position="164"/>
        <end position="186"/>
    </location>
</feature>
<dbReference type="EMBL" id="BTRK01000003">
    <property type="protein sequence ID" value="GMR43543.1"/>
    <property type="molecule type" value="Genomic_DNA"/>
</dbReference>
<gene>
    <name evidence="2" type="ORF">PMAYCL1PPCAC_13738</name>
    <name evidence="3" type="ORF">PMAYCL1PPCAC_13739</name>
</gene>
<reference evidence="4" key="1">
    <citation type="submission" date="2022-10" db="EMBL/GenBank/DDBJ databases">
        <title>Genome assembly of Pristionchus species.</title>
        <authorList>
            <person name="Yoshida K."/>
            <person name="Sommer R.J."/>
        </authorList>
    </citation>
    <scope>NUCLEOTIDE SEQUENCE [LARGE SCALE GENOMIC DNA]</scope>
    <source>
        <strain evidence="3 4">RS5460</strain>
    </source>
</reference>
<keyword evidence="4" id="KW-1185">Reference proteome</keyword>
<protein>
    <submittedName>
        <fullName evidence="2">Uncharacterized protein</fullName>
    </submittedName>
</protein>
<name>A0AAN4ZRN8_9BILA</name>
<accession>A0AAN4ZRN8</accession>
<feature type="non-terminal residue" evidence="2">
    <location>
        <position position="1"/>
    </location>
</feature>
<comment type="caution">
    <text evidence="2">The sequence shown here is derived from an EMBL/GenBank/DDBJ whole genome shotgun (WGS) entry which is preliminary data.</text>
</comment>
<evidence type="ECO:0000256" key="1">
    <source>
        <dbReference type="SAM" id="Phobius"/>
    </source>
</evidence>
<evidence type="ECO:0000313" key="3">
    <source>
        <dbReference type="EMBL" id="GMR43544.1"/>
    </source>
</evidence>